<sequence>MRGWGRGTAAALAGCLLLAGCGGSGGGTGESRGARGEAARVLREAVRATEAAGSARTESVSEIEGELTRSRGALDWSGKPYGRLRVGVGGDLVLKDGEAWVRLARPVAGKRWVRQGTGTDLVPAASLRLLLAAADAHRAGRARVRGVVTTHWAGRVRAAESARVREAGVAAQSVDVWLDARGRLVKRVESGRGKAGLVRVTTYWSGFGTDVEVPRVPGGGN</sequence>
<name>A0ABD5E3Z7_9ACTN</name>
<dbReference type="InterPro" id="IPR029046">
    <property type="entry name" value="LolA/LolB/LppX"/>
</dbReference>
<dbReference type="Gene3D" id="2.50.20.20">
    <property type="match status" value="1"/>
</dbReference>
<protein>
    <recommendedName>
        <fullName evidence="3">Lipoprotein</fullName>
    </recommendedName>
</protein>
<reference evidence="2" key="1">
    <citation type="submission" date="2023-07" db="EMBL/GenBank/DDBJ databases">
        <title>30 novel species of actinomycetes from the DSMZ collection.</title>
        <authorList>
            <person name="Nouioui I."/>
        </authorList>
    </citation>
    <scope>NUCLEOTIDE SEQUENCE [LARGE SCALE GENOMIC DNA]</scope>
    <source>
        <strain evidence="2">DSM 41982</strain>
    </source>
</reference>
<evidence type="ECO:0008006" key="3">
    <source>
        <dbReference type="Google" id="ProtNLM"/>
    </source>
</evidence>
<dbReference type="AlphaFoldDB" id="A0ABD5E3Z7"/>
<gene>
    <name evidence="1" type="ORF">RM574_07515</name>
</gene>
<dbReference type="EMBL" id="JAVRER010000008">
    <property type="protein sequence ID" value="MDT0415337.1"/>
    <property type="molecule type" value="Genomic_DNA"/>
</dbReference>
<dbReference type="RefSeq" id="WP_007823165.1">
    <property type="nucleotide sequence ID" value="NZ_JAVRER010000008.1"/>
</dbReference>
<organism evidence="1 2">
    <name type="scientific">Streptomyces evansiae</name>
    <dbReference type="NCBI Taxonomy" id="3075535"/>
    <lineage>
        <taxon>Bacteria</taxon>
        <taxon>Bacillati</taxon>
        <taxon>Actinomycetota</taxon>
        <taxon>Actinomycetes</taxon>
        <taxon>Kitasatosporales</taxon>
        <taxon>Streptomycetaceae</taxon>
        <taxon>Streptomyces</taxon>
    </lineage>
</organism>
<dbReference type="Proteomes" id="UP001183607">
    <property type="component" value="Unassembled WGS sequence"/>
</dbReference>
<proteinExistence type="predicted"/>
<accession>A0ABD5E3Z7</accession>
<evidence type="ECO:0000313" key="1">
    <source>
        <dbReference type="EMBL" id="MDT0415337.1"/>
    </source>
</evidence>
<dbReference type="SUPFAM" id="SSF89392">
    <property type="entry name" value="Prokaryotic lipoproteins and lipoprotein localization factors"/>
    <property type="match status" value="1"/>
</dbReference>
<evidence type="ECO:0000313" key="2">
    <source>
        <dbReference type="Proteomes" id="UP001183607"/>
    </source>
</evidence>
<comment type="caution">
    <text evidence="1">The sequence shown here is derived from an EMBL/GenBank/DDBJ whole genome shotgun (WGS) entry which is preliminary data.</text>
</comment>
<dbReference type="PROSITE" id="PS51257">
    <property type="entry name" value="PROKAR_LIPOPROTEIN"/>
    <property type="match status" value="1"/>
</dbReference>